<keyword evidence="3" id="KW-1185">Reference proteome</keyword>
<accession>A0A0G4EPV0</accession>
<name>A0A0G4EPV0_VITBC</name>
<sequence>MGDSLDENFSLTDDKSSKISALARLLKRKRAAAATNTHGDGVARPKKATKKKRKSKEEADERTSSGVAPPQMGFKAFLRTLSPGDCRTPEDQQQLLERCIDGPPHTDNSEEAPGDEAAAKTKQHILAGVSFLDHSSLPPPPSSGHLPYIPLCVEAADIDLSSPQPPGGPGVMVLVLTHAAARAHDISQWISVHGLGKEGGDIGNAVRTALLCSYGGGRKKEQLDRHRDDILNPKTLVAVGVPGRVKRVLEQGVFRFRRGCSPLVLVDMQPNVKSMNLLTLPETRRDLVALLEVLTAERERAAGPLNLAFF</sequence>
<evidence type="ECO:0000313" key="2">
    <source>
        <dbReference type="EMBL" id="CEL99466.1"/>
    </source>
</evidence>
<protein>
    <submittedName>
        <fullName evidence="2">Uncharacterized protein</fullName>
    </submittedName>
</protein>
<reference evidence="2 3" key="1">
    <citation type="submission" date="2014-11" db="EMBL/GenBank/DDBJ databases">
        <authorList>
            <person name="Zhu J."/>
            <person name="Qi W."/>
            <person name="Song R."/>
        </authorList>
    </citation>
    <scope>NUCLEOTIDE SEQUENCE [LARGE SCALE GENOMIC DNA]</scope>
</reference>
<organism evidence="2 3">
    <name type="scientific">Vitrella brassicaformis (strain CCMP3155)</name>
    <dbReference type="NCBI Taxonomy" id="1169540"/>
    <lineage>
        <taxon>Eukaryota</taxon>
        <taxon>Sar</taxon>
        <taxon>Alveolata</taxon>
        <taxon>Colpodellida</taxon>
        <taxon>Vitrellaceae</taxon>
        <taxon>Vitrella</taxon>
    </lineage>
</organism>
<dbReference type="EMBL" id="CDMY01000281">
    <property type="protein sequence ID" value="CEL99466.1"/>
    <property type="molecule type" value="Genomic_DNA"/>
</dbReference>
<feature type="region of interest" description="Disordered" evidence="1">
    <location>
        <begin position="28"/>
        <end position="73"/>
    </location>
</feature>
<dbReference type="AlphaFoldDB" id="A0A0G4EPV0"/>
<proteinExistence type="predicted"/>
<dbReference type="VEuPathDB" id="CryptoDB:Vbra_12576"/>
<dbReference type="Proteomes" id="UP000041254">
    <property type="component" value="Unassembled WGS sequence"/>
</dbReference>
<evidence type="ECO:0000313" key="3">
    <source>
        <dbReference type="Proteomes" id="UP000041254"/>
    </source>
</evidence>
<feature type="compositionally biased region" description="Basic residues" evidence="1">
    <location>
        <begin position="44"/>
        <end position="54"/>
    </location>
</feature>
<dbReference type="OrthoDB" id="1929311at2759"/>
<evidence type="ECO:0000256" key="1">
    <source>
        <dbReference type="SAM" id="MobiDB-lite"/>
    </source>
</evidence>
<feature type="region of interest" description="Disordered" evidence="1">
    <location>
        <begin position="99"/>
        <end position="120"/>
    </location>
</feature>
<gene>
    <name evidence="2" type="ORF">Vbra_12576</name>
</gene>
<dbReference type="InParanoid" id="A0A0G4EPV0"/>